<dbReference type="InterPro" id="IPR005225">
    <property type="entry name" value="Small_GTP-bd"/>
</dbReference>
<comment type="similarity">
    <text evidence="1 6 7">Belongs to the TRAFAC class TrmE-Era-EngA-EngB-Septin-like GTPase superfamily. TrmE GTPase family.</text>
</comment>
<dbReference type="Pfam" id="PF10396">
    <property type="entry name" value="TrmE_N"/>
    <property type="match status" value="1"/>
</dbReference>
<dbReference type="Pfam" id="PF12631">
    <property type="entry name" value="MnmE_helical"/>
    <property type="match status" value="1"/>
</dbReference>
<dbReference type="InterPro" id="IPR004520">
    <property type="entry name" value="GTPase_MnmE"/>
</dbReference>
<evidence type="ECO:0000256" key="6">
    <source>
        <dbReference type="HAMAP-Rule" id="MF_00379"/>
    </source>
</evidence>
<dbReference type="PANTHER" id="PTHR42714">
    <property type="entry name" value="TRNA MODIFICATION GTPASE GTPBP3"/>
    <property type="match status" value="1"/>
</dbReference>
<keyword evidence="6" id="KW-0378">Hydrolase</keyword>
<evidence type="ECO:0000256" key="7">
    <source>
        <dbReference type="RuleBase" id="RU003313"/>
    </source>
</evidence>
<dbReference type="PRINTS" id="PR00326">
    <property type="entry name" value="GTP1OBG"/>
</dbReference>
<comment type="subunit">
    <text evidence="6">Homodimer. Heterotetramer of two MnmE and two MnmG subunits.</text>
</comment>
<dbReference type="GO" id="GO:0003924">
    <property type="term" value="F:GTPase activity"/>
    <property type="evidence" value="ECO:0007669"/>
    <property type="project" value="UniProtKB-UniRule"/>
</dbReference>
<feature type="binding site" evidence="6">
    <location>
        <position position="226"/>
    </location>
    <ligand>
        <name>K(+)</name>
        <dbReference type="ChEBI" id="CHEBI:29103"/>
    </ligand>
</feature>
<keyword evidence="6" id="KW-0460">Magnesium</keyword>
<comment type="caution">
    <text evidence="6">Lacks conserved residue(s) required for the propagation of feature annotation.</text>
</comment>
<dbReference type="EC" id="3.6.-.-" evidence="6"/>
<keyword evidence="3 6" id="KW-0547">Nucleotide-binding</keyword>
<dbReference type="GO" id="GO:0030488">
    <property type="term" value="P:tRNA methylation"/>
    <property type="evidence" value="ECO:0007669"/>
    <property type="project" value="TreeGrafter"/>
</dbReference>
<feature type="binding site" evidence="6">
    <location>
        <begin position="270"/>
        <end position="273"/>
    </location>
    <ligand>
        <name>GTP</name>
        <dbReference type="ChEBI" id="CHEBI:37565"/>
    </ligand>
</feature>
<dbReference type="CDD" id="cd14858">
    <property type="entry name" value="TrmE_N"/>
    <property type="match status" value="1"/>
</dbReference>
<keyword evidence="6" id="KW-0963">Cytoplasm</keyword>
<dbReference type="InterPro" id="IPR025867">
    <property type="entry name" value="MnmE_helical"/>
</dbReference>
<feature type="binding site" evidence="6">
    <location>
        <position position="250"/>
    </location>
    <ligand>
        <name>K(+)</name>
        <dbReference type="ChEBI" id="CHEBI:29103"/>
    </ligand>
</feature>
<gene>
    <name evidence="6" type="primary">mnmE</name>
    <name evidence="6" type="synonym">trmE</name>
    <name evidence="9" type="ORF">DI551_00060</name>
</gene>
<sequence>MSADTIYALSSAAGKAGVSVVRVSGPSALKSLSQIARLEKDPVARMALFTGLYDEDNLIDRALVLPFSAPASFTGEDVVEYHIHGSMAVLDALLKALSKMDKHRPADRGEFTRRAFENGKMDLTEAEAVADLIDAQTQAQREQALRQMGGSLSSLYEGWRSNLIRAMAYIEAVIDFPDEDVPDSETSKVKPDLEKLIAEITEHLNDNRRGERLRDGIHIAIVGAPNAGKSSLLNALAKRDIAIVSPLAGTTRDIVEAHLDIAGFPVVLADTAGLRPEEVSDDGGHGTIESEGIRRAVARAKDADLLLLLFDGTSENLDKHTLALRQDNSIVVYTKSDLAAFNQDKARKMNAVAVSSASSRGMDALLEALSDTIKTSFSVSREAPSLTRERHRAALQECLKHLQGAMKAILPELMAEDVRMAARAIGRITGRVDVEDLLDVIFRDFCIGK</sequence>
<keyword evidence="6" id="KW-0479">Metal-binding</keyword>
<dbReference type="GO" id="GO:0005525">
    <property type="term" value="F:GTP binding"/>
    <property type="evidence" value="ECO:0007669"/>
    <property type="project" value="UniProtKB-UniRule"/>
</dbReference>
<name>A0A2W5N6I6_9BACT</name>
<feature type="binding site" evidence="6">
    <location>
        <position position="247"/>
    </location>
    <ligand>
        <name>K(+)</name>
        <dbReference type="ChEBI" id="CHEBI:29103"/>
    </ligand>
</feature>
<dbReference type="NCBIfam" id="NF003661">
    <property type="entry name" value="PRK05291.1-3"/>
    <property type="match status" value="1"/>
</dbReference>
<dbReference type="InterPro" id="IPR027266">
    <property type="entry name" value="TrmE/GcvT-like"/>
</dbReference>
<feature type="binding site" evidence="6">
    <location>
        <position position="251"/>
    </location>
    <ligand>
        <name>Mg(2+)</name>
        <dbReference type="ChEBI" id="CHEBI:18420"/>
    </ligand>
</feature>
<evidence type="ECO:0000256" key="4">
    <source>
        <dbReference type="ARBA" id="ARBA00022958"/>
    </source>
</evidence>
<evidence type="ECO:0000256" key="5">
    <source>
        <dbReference type="ARBA" id="ARBA00023134"/>
    </source>
</evidence>
<dbReference type="GO" id="GO:0046872">
    <property type="term" value="F:metal ion binding"/>
    <property type="evidence" value="ECO:0007669"/>
    <property type="project" value="UniProtKB-KW"/>
</dbReference>
<dbReference type="HAMAP" id="MF_00379">
    <property type="entry name" value="GTPase_MnmE"/>
    <property type="match status" value="1"/>
</dbReference>
<feature type="binding site" evidence="6">
    <location>
        <begin position="245"/>
        <end position="251"/>
    </location>
    <ligand>
        <name>GTP</name>
        <dbReference type="ChEBI" id="CHEBI:37565"/>
    </ligand>
</feature>
<dbReference type="InterPro" id="IPR006073">
    <property type="entry name" value="GTP-bd"/>
</dbReference>
<evidence type="ECO:0000256" key="2">
    <source>
        <dbReference type="ARBA" id="ARBA00022694"/>
    </source>
</evidence>
<keyword evidence="5 6" id="KW-0342">GTP-binding</keyword>
<protein>
    <recommendedName>
        <fullName evidence="6">tRNA modification GTPase MnmE</fullName>
        <ecNumber evidence="6">3.6.-.-</ecNumber>
    </recommendedName>
</protein>
<dbReference type="Gene3D" id="3.40.50.300">
    <property type="entry name" value="P-loop containing nucleotide triphosphate hydrolases"/>
    <property type="match status" value="1"/>
</dbReference>
<keyword evidence="4 6" id="KW-0630">Potassium</keyword>
<comment type="function">
    <text evidence="6">Exhibits a very high intrinsic GTPase hydrolysis rate. Involved in the addition of a carboxymethylaminomethyl (cmnm) group at the wobble position (U34) of certain tRNAs, forming tRNA-cmnm(5)s(2)U34.</text>
</comment>
<evidence type="ECO:0000313" key="9">
    <source>
        <dbReference type="EMBL" id="PZQ49081.1"/>
    </source>
</evidence>
<dbReference type="FunFam" id="3.30.1360.120:FF:000007">
    <property type="entry name" value="tRNA modification GTPase GTPBP3, mitochondrial"/>
    <property type="match status" value="1"/>
</dbReference>
<dbReference type="SUPFAM" id="SSF52540">
    <property type="entry name" value="P-loop containing nucleoside triphosphate hydrolases"/>
    <property type="match status" value="1"/>
</dbReference>
<dbReference type="PANTHER" id="PTHR42714:SF2">
    <property type="entry name" value="TRNA MODIFICATION GTPASE GTPBP3, MITOCHONDRIAL"/>
    <property type="match status" value="1"/>
</dbReference>
<feature type="binding site" evidence="6">
    <location>
        <position position="449"/>
    </location>
    <ligand>
        <name>(6S)-5-formyl-5,6,7,8-tetrahydrofolate</name>
        <dbReference type="ChEBI" id="CHEBI:57457"/>
    </ligand>
</feature>
<comment type="caution">
    <text evidence="9">The sequence shown here is derived from an EMBL/GenBank/DDBJ whole genome shotgun (WGS) entry which is preliminary data.</text>
</comment>
<dbReference type="SUPFAM" id="SSF116878">
    <property type="entry name" value="TrmE connector domain"/>
    <property type="match status" value="1"/>
</dbReference>
<reference evidence="9 10" key="1">
    <citation type="submission" date="2017-08" db="EMBL/GenBank/DDBJ databases">
        <title>Infants hospitalized years apart are colonized by the same room-sourced microbial strains.</title>
        <authorList>
            <person name="Brooks B."/>
            <person name="Olm M.R."/>
            <person name="Firek B.A."/>
            <person name="Baker R."/>
            <person name="Thomas B.C."/>
            <person name="Morowitz M.J."/>
            <person name="Banfield J.F."/>
        </authorList>
    </citation>
    <scope>NUCLEOTIDE SEQUENCE [LARGE SCALE GENOMIC DNA]</scope>
    <source>
        <strain evidence="9">S2_005_002_R2_29</strain>
    </source>
</reference>
<comment type="subcellular location">
    <subcellularLocation>
        <location evidence="6">Cytoplasm</location>
    </subcellularLocation>
</comment>
<dbReference type="Gene3D" id="3.30.1360.120">
    <property type="entry name" value="Probable tRNA modification gtpase trme, domain 1"/>
    <property type="match status" value="1"/>
</dbReference>
<proteinExistence type="inferred from homology"/>
<feature type="binding site" evidence="6">
    <location>
        <position position="120"/>
    </location>
    <ligand>
        <name>(6S)-5-formyl-5,6,7,8-tetrahydrofolate</name>
        <dbReference type="ChEBI" id="CHEBI:57457"/>
    </ligand>
</feature>
<dbReference type="GO" id="GO:0002098">
    <property type="term" value="P:tRNA wobble uridine modification"/>
    <property type="evidence" value="ECO:0007669"/>
    <property type="project" value="TreeGrafter"/>
</dbReference>
<feature type="binding site" evidence="6">
    <location>
        <position position="22"/>
    </location>
    <ligand>
        <name>(6S)-5-formyl-5,6,7,8-tetrahydrofolate</name>
        <dbReference type="ChEBI" id="CHEBI:57457"/>
    </ligand>
</feature>
<dbReference type="InterPro" id="IPR027368">
    <property type="entry name" value="MnmE_dom2"/>
</dbReference>
<feature type="binding site" evidence="6">
    <location>
        <begin position="226"/>
        <end position="231"/>
    </location>
    <ligand>
        <name>GTP</name>
        <dbReference type="ChEBI" id="CHEBI:37565"/>
    </ligand>
</feature>
<dbReference type="EMBL" id="QFQB01000001">
    <property type="protein sequence ID" value="PZQ49081.1"/>
    <property type="molecule type" value="Genomic_DNA"/>
</dbReference>
<feature type="domain" description="TrmE-type G" evidence="8">
    <location>
        <begin position="216"/>
        <end position="374"/>
    </location>
</feature>
<dbReference type="NCBIfam" id="TIGR00231">
    <property type="entry name" value="small_GTP"/>
    <property type="match status" value="1"/>
</dbReference>
<dbReference type="InterPro" id="IPR031168">
    <property type="entry name" value="G_TrmE"/>
</dbReference>
<dbReference type="PROSITE" id="PS51709">
    <property type="entry name" value="G_TRME"/>
    <property type="match status" value="1"/>
</dbReference>
<evidence type="ECO:0000313" key="10">
    <source>
        <dbReference type="Proteomes" id="UP000249417"/>
    </source>
</evidence>
<keyword evidence="2 6" id="KW-0819">tRNA processing</keyword>
<dbReference type="InterPro" id="IPR027417">
    <property type="entry name" value="P-loop_NTPase"/>
</dbReference>
<dbReference type="GO" id="GO:0005737">
    <property type="term" value="C:cytoplasm"/>
    <property type="evidence" value="ECO:0007669"/>
    <property type="project" value="UniProtKB-SubCell"/>
</dbReference>
<evidence type="ECO:0000256" key="3">
    <source>
        <dbReference type="ARBA" id="ARBA00022741"/>
    </source>
</evidence>
<dbReference type="InterPro" id="IPR018948">
    <property type="entry name" value="GTP-bd_TrmE_N"/>
</dbReference>
<feature type="binding site" evidence="6">
    <location>
        <position position="245"/>
    </location>
    <ligand>
        <name>K(+)</name>
        <dbReference type="ChEBI" id="CHEBI:29103"/>
    </ligand>
</feature>
<feature type="binding site" evidence="6">
    <location>
        <position position="80"/>
    </location>
    <ligand>
        <name>(6S)-5-formyl-5,6,7,8-tetrahydrofolate</name>
        <dbReference type="ChEBI" id="CHEBI:57457"/>
    </ligand>
</feature>
<dbReference type="AlphaFoldDB" id="A0A2W5N6I6"/>
<dbReference type="NCBIfam" id="TIGR00450">
    <property type="entry name" value="mnmE_trmE_thdF"/>
    <property type="match status" value="1"/>
</dbReference>
<accession>A0A2W5N6I6</accession>
<dbReference type="Proteomes" id="UP000249417">
    <property type="component" value="Unassembled WGS sequence"/>
</dbReference>
<comment type="cofactor">
    <cofactor evidence="6">
        <name>K(+)</name>
        <dbReference type="ChEBI" id="CHEBI:29103"/>
    </cofactor>
    <text evidence="6">Binds 1 potassium ion per subunit.</text>
</comment>
<dbReference type="CDD" id="cd04164">
    <property type="entry name" value="trmE"/>
    <property type="match status" value="1"/>
</dbReference>
<evidence type="ECO:0000256" key="1">
    <source>
        <dbReference type="ARBA" id="ARBA00011043"/>
    </source>
</evidence>
<dbReference type="Pfam" id="PF01926">
    <property type="entry name" value="MMR_HSR1"/>
    <property type="match status" value="1"/>
</dbReference>
<evidence type="ECO:0000259" key="8">
    <source>
        <dbReference type="PROSITE" id="PS51709"/>
    </source>
</evidence>
<dbReference type="Gene3D" id="1.20.120.430">
    <property type="entry name" value="tRNA modification GTPase MnmE domain 2"/>
    <property type="match status" value="1"/>
</dbReference>
<organism evidence="9 10">
    <name type="scientific">Micavibrio aeruginosavorus</name>
    <dbReference type="NCBI Taxonomy" id="349221"/>
    <lineage>
        <taxon>Bacteria</taxon>
        <taxon>Pseudomonadati</taxon>
        <taxon>Bdellovibrionota</taxon>
        <taxon>Bdellovibrionia</taxon>
        <taxon>Bdellovibrionales</taxon>
        <taxon>Pseudobdellovibrionaceae</taxon>
        <taxon>Micavibrio</taxon>
    </lineage>
</organism>
<feature type="binding site" evidence="6">
    <location>
        <position position="230"/>
    </location>
    <ligand>
        <name>Mg(2+)</name>
        <dbReference type="ChEBI" id="CHEBI:18420"/>
    </ligand>
</feature>